<feature type="transmembrane region" description="Helical" evidence="9">
    <location>
        <begin position="142"/>
        <end position="160"/>
    </location>
</feature>
<evidence type="ECO:0000256" key="1">
    <source>
        <dbReference type="ARBA" id="ARBA00004141"/>
    </source>
</evidence>
<keyword evidence="6 9" id="KW-0472">Membrane</keyword>
<feature type="transmembrane region" description="Helical" evidence="9">
    <location>
        <begin position="172"/>
        <end position="194"/>
    </location>
</feature>
<dbReference type="SUPFAM" id="SSF103473">
    <property type="entry name" value="MFS general substrate transporter"/>
    <property type="match status" value="1"/>
</dbReference>
<dbReference type="PANTHER" id="PTHR48022">
    <property type="entry name" value="PLASTIDIC GLUCOSE TRANSPORTER 4"/>
    <property type="match status" value="1"/>
</dbReference>
<name>A0A072P9W2_9EURO</name>
<keyword evidence="12" id="KW-1185">Reference proteome</keyword>
<feature type="transmembrane region" description="Helical" evidence="9">
    <location>
        <begin position="396"/>
        <end position="421"/>
    </location>
</feature>
<comment type="similarity">
    <text evidence="2 7">Belongs to the major facilitator superfamily. Sugar transporter (TC 2.A.1.1) family.</text>
</comment>
<gene>
    <name evidence="11" type="ORF">A1O9_11560</name>
</gene>
<dbReference type="GeneID" id="25286458"/>
<dbReference type="InterPro" id="IPR005828">
    <property type="entry name" value="MFS_sugar_transport-like"/>
</dbReference>
<feature type="compositionally biased region" description="Basic and acidic residues" evidence="8">
    <location>
        <begin position="484"/>
        <end position="496"/>
    </location>
</feature>
<feature type="transmembrane region" description="Helical" evidence="9">
    <location>
        <begin position="301"/>
        <end position="325"/>
    </location>
</feature>
<dbReference type="NCBIfam" id="TIGR00879">
    <property type="entry name" value="SP"/>
    <property type="match status" value="1"/>
</dbReference>
<accession>A0A072P9W2</accession>
<protein>
    <recommendedName>
        <fullName evidence="10">Major facilitator superfamily (MFS) profile domain-containing protein</fullName>
    </recommendedName>
</protein>
<feature type="transmembrane region" description="Helical" evidence="9">
    <location>
        <begin position="83"/>
        <end position="103"/>
    </location>
</feature>
<dbReference type="GO" id="GO:0016020">
    <property type="term" value="C:membrane"/>
    <property type="evidence" value="ECO:0007669"/>
    <property type="project" value="UniProtKB-SubCell"/>
</dbReference>
<feature type="transmembrane region" description="Helical" evidence="9">
    <location>
        <begin position="360"/>
        <end position="384"/>
    </location>
</feature>
<dbReference type="HOGENOM" id="CLU_001265_30_3_1"/>
<dbReference type="Proteomes" id="UP000027920">
    <property type="component" value="Unassembled WGS sequence"/>
</dbReference>
<dbReference type="PANTHER" id="PTHR48022:SF28">
    <property type="entry name" value="MAJOR FACILITATOR SUPERFAMILY (MFS) PROFILE DOMAIN-CONTAINING PROTEIN-RELATED"/>
    <property type="match status" value="1"/>
</dbReference>
<comment type="caution">
    <text evidence="11">The sequence shown here is derived from an EMBL/GenBank/DDBJ whole genome shotgun (WGS) entry which is preliminary data.</text>
</comment>
<feature type="region of interest" description="Disordered" evidence="8">
    <location>
        <begin position="484"/>
        <end position="504"/>
    </location>
</feature>
<feature type="transmembrane region" description="Helical" evidence="9">
    <location>
        <begin position="57"/>
        <end position="76"/>
    </location>
</feature>
<evidence type="ECO:0000256" key="3">
    <source>
        <dbReference type="ARBA" id="ARBA00022448"/>
    </source>
</evidence>
<sequence length="504" mass="55985">MLFDNLQGRALTAGITITSGIGFTLFGWDQGMFGGILSNPAFNKQFNNPNATIQGQIVSTYDIGCILGAALSIFVGDRLGRRMSIVMACCFVFVGGLLQGTSFGLPHMIVGRIIAGFGIGQNSATIPMWQSETSKPEHRGKLIALQLVIVIFGITITQFVNLGFTYVPDNQVAFRFPLSFQCFLALTTMVLVLLMPESPRWLCYVDRHVEAGKVIARLQAVPEDSMSVKEELQIIIDTISEEKASGKVGWRECFSNGEQQNFRRLCLGAGTSLFQQMGGINIVVYYLPVILIKSFGFSGRMALVLTAVDFISLCFWGLMIFFVIDRIGRKKLMLYGAVGMSLSFALAAVGLGIGTKASNGMAVAFIFVYNVCFGLSFLSIPFMYPSEINNQRMRNTGNAVAMITNWVFVYVIVLITPIAIANIQWRFYIIPAALNLSWVPFIWYFYVETAGLSLEEVDLAFKIEYHSNPKISFDESRRLAKMQSRERRQSFEEKEGIAVTKESI</sequence>
<feature type="domain" description="Major facilitator superfamily (MFS) profile" evidence="10">
    <location>
        <begin position="15"/>
        <end position="450"/>
    </location>
</feature>
<dbReference type="EMBL" id="AMGV01000018">
    <property type="protein sequence ID" value="KEF52320.1"/>
    <property type="molecule type" value="Genomic_DNA"/>
</dbReference>
<evidence type="ECO:0000256" key="4">
    <source>
        <dbReference type="ARBA" id="ARBA00022692"/>
    </source>
</evidence>
<dbReference type="InterPro" id="IPR003663">
    <property type="entry name" value="Sugar/inositol_transpt"/>
</dbReference>
<feature type="transmembrane region" description="Helical" evidence="9">
    <location>
        <begin position="332"/>
        <end position="354"/>
    </location>
</feature>
<dbReference type="PRINTS" id="PR00171">
    <property type="entry name" value="SUGRTRNSPORT"/>
</dbReference>
<evidence type="ECO:0000313" key="12">
    <source>
        <dbReference type="Proteomes" id="UP000027920"/>
    </source>
</evidence>
<dbReference type="InterPro" id="IPR020846">
    <property type="entry name" value="MFS_dom"/>
</dbReference>
<dbReference type="InterPro" id="IPR050360">
    <property type="entry name" value="MFS_Sugar_Transporters"/>
</dbReference>
<evidence type="ECO:0000259" key="10">
    <source>
        <dbReference type="PROSITE" id="PS50850"/>
    </source>
</evidence>
<evidence type="ECO:0000256" key="9">
    <source>
        <dbReference type="SAM" id="Phobius"/>
    </source>
</evidence>
<evidence type="ECO:0000256" key="7">
    <source>
        <dbReference type="RuleBase" id="RU003346"/>
    </source>
</evidence>
<dbReference type="InterPro" id="IPR036259">
    <property type="entry name" value="MFS_trans_sf"/>
</dbReference>
<dbReference type="Pfam" id="PF00083">
    <property type="entry name" value="Sugar_tr"/>
    <property type="match status" value="1"/>
</dbReference>
<comment type="subcellular location">
    <subcellularLocation>
        <location evidence="1">Membrane</location>
        <topology evidence="1">Multi-pass membrane protein</topology>
    </subcellularLocation>
</comment>
<dbReference type="InterPro" id="IPR005829">
    <property type="entry name" value="Sugar_transporter_CS"/>
</dbReference>
<dbReference type="PROSITE" id="PS00216">
    <property type="entry name" value="SUGAR_TRANSPORT_1"/>
    <property type="match status" value="1"/>
</dbReference>
<dbReference type="PROSITE" id="PS50850">
    <property type="entry name" value="MFS"/>
    <property type="match status" value="1"/>
</dbReference>
<organism evidence="11 12">
    <name type="scientific">Exophiala aquamarina CBS 119918</name>
    <dbReference type="NCBI Taxonomy" id="1182545"/>
    <lineage>
        <taxon>Eukaryota</taxon>
        <taxon>Fungi</taxon>
        <taxon>Dikarya</taxon>
        <taxon>Ascomycota</taxon>
        <taxon>Pezizomycotina</taxon>
        <taxon>Eurotiomycetes</taxon>
        <taxon>Chaetothyriomycetidae</taxon>
        <taxon>Chaetothyriales</taxon>
        <taxon>Herpotrichiellaceae</taxon>
        <taxon>Exophiala</taxon>
    </lineage>
</organism>
<proteinExistence type="inferred from homology"/>
<evidence type="ECO:0000256" key="2">
    <source>
        <dbReference type="ARBA" id="ARBA00010992"/>
    </source>
</evidence>
<keyword evidence="5 9" id="KW-1133">Transmembrane helix</keyword>
<evidence type="ECO:0000256" key="5">
    <source>
        <dbReference type="ARBA" id="ARBA00022989"/>
    </source>
</evidence>
<feature type="transmembrane region" description="Helical" evidence="9">
    <location>
        <begin position="12"/>
        <end position="37"/>
    </location>
</feature>
<dbReference type="AlphaFoldDB" id="A0A072P9W2"/>
<feature type="transmembrane region" description="Helical" evidence="9">
    <location>
        <begin position="273"/>
        <end position="295"/>
    </location>
</feature>
<keyword evidence="3 7" id="KW-0813">Transport</keyword>
<feature type="transmembrane region" description="Helical" evidence="9">
    <location>
        <begin position="427"/>
        <end position="446"/>
    </location>
</feature>
<dbReference type="GO" id="GO:0005351">
    <property type="term" value="F:carbohydrate:proton symporter activity"/>
    <property type="evidence" value="ECO:0007669"/>
    <property type="project" value="TreeGrafter"/>
</dbReference>
<dbReference type="OrthoDB" id="6133115at2759"/>
<dbReference type="VEuPathDB" id="FungiDB:A1O9_11560"/>
<reference evidence="11 12" key="1">
    <citation type="submission" date="2013-03" db="EMBL/GenBank/DDBJ databases">
        <title>The Genome Sequence of Exophiala aquamarina CBS 119918.</title>
        <authorList>
            <consortium name="The Broad Institute Genomics Platform"/>
            <person name="Cuomo C."/>
            <person name="de Hoog S."/>
            <person name="Gorbushina A."/>
            <person name="Walker B."/>
            <person name="Young S.K."/>
            <person name="Zeng Q."/>
            <person name="Gargeya S."/>
            <person name="Fitzgerald M."/>
            <person name="Haas B."/>
            <person name="Abouelleil A."/>
            <person name="Allen A.W."/>
            <person name="Alvarado L."/>
            <person name="Arachchi H.M."/>
            <person name="Berlin A.M."/>
            <person name="Chapman S.B."/>
            <person name="Gainer-Dewar J."/>
            <person name="Goldberg J."/>
            <person name="Griggs A."/>
            <person name="Gujja S."/>
            <person name="Hansen M."/>
            <person name="Howarth C."/>
            <person name="Imamovic A."/>
            <person name="Ireland A."/>
            <person name="Larimer J."/>
            <person name="McCowan C."/>
            <person name="Murphy C."/>
            <person name="Pearson M."/>
            <person name="Poon T.W."/>
            <person name="Priest M."/>
            <person name="Roberts A."/>
            <person name="Saif S."/>
            <person name="Shea T."/>
            <person name="Sisk P."/>
            <person name="Sykes S."/>
            <person name="Wortman J."/>
            <person name="Nusbaum C."/>
            <person name="Birren B."/>
        </authorList>
    </citation>
    <scope>NUCLEOTIDE SEQUENCE [LARGE SCALE GENOMIC DNA]</scope>
    <source>
        <strain evidence="11 12">CBS 119918</strain>
    </source>
</reference>
<evidence type="ECO:0000313" key="11">
    <source>
        <dbReference type="EMBL" id="KEF52320.1"/>
    </source>
</evidence>
<dbReference type="RefSeq" id="XP_013254910.1">
    <property type="nucleotide sequence ID" value="XM_013399456.1"/>
</dbReference>
<evidence type="ECO:0000256" key="8">
    <source>
        <dbReference type="SAM" id="MobiDB-lite"/>
    </source>
</evidence>
<dbReference type="Gene3D" id="1.20.1250.20">
    <property type="entry name" value="MFS general substrate transporter like domains"/>
    <property type="match status" value="1"/>
</dbReference>
<evidence type="ECO:0000256" key="6">
    <source>
        <dbReference type="ARBA" id="ARBA00023136"/>
    </source>
</evidence>
<keyword evidence="4 9" id="KW-0812">Transmembrane</keyword>